<evidence type="ECO:0000256" key="11">
    <source>
        <dbReference type="ARBA" id="ARBA00029724"/>
    </source>
</evidence>
<sequence>MEQVNNNNIEEKLSTFNSQLSTFNSQLSTNIYPIFDRMMTREDKERLLKQRSVMVWFTGLSGSGKSTVAIALERELHKCGLLCRILDGDNIRSGINNNLGFSAEDRVENIRRIAEVSKLFIDTGVITIAAFISPNNDLREMAASIVGKENFLEIYVSTPIEECERRDVKGLYAKARRGEIKDFTGVSAPFEAPEHPDLTLDTSVLSLEESVTRLLELILPKVSLGGKQ</sequence>
<dbReference type="AlphaFoldDB" id="K5ZJJ7"/>
<protein>
    <recommendedName>
        <fullName evidence="5 14">Adenylyl-sulfate kinase</fullName>
        <ecNumber evidence="5 14">2.7.1.25</ecNumber>
    </recommendedName>
    <alternativeName>
        <fullName evidence="12 14">APS kinase</fullName>
    </alternativeName>
    <alternativeName>
        <fullName evidence="13 14">ATP adenosine-5'-phosphosulfate 3'-phosphotransferase</fullName>
    </alternativeName>
    <alternativeName>
        <fullName evidence="11 14">Adenosine-5'-phosphosulfate kinase</fullName>
    </alternativeName>
</protein>
<dbReference type="HAMAP" id="MF_00065">
    <property type="entry name" value="Adenylyl_sulf_kinase"/>
    <property type="match status" value="1"/>
</dbReference>
<evidence type="ECO:0000256" key="5">
    <source>
        <dbReference type="ARBA" id="ARBA00012121"/>
    </source>
</evidence>
<keyword evidence="10 14" id="KW-0067">ATP-binding</keyword>
<evidence type="ECO:0000259" key="16">
    <source>
        <dbReference type="Pfam" id="PF01583"/>
    </source>
</evidence>
<evidence type="ECO:0000313" key="18">
    <source>
        <dbReference type="Proteomes" id="UP000006271"/>
    </source>
</evidence>
<keyword evidence="9 14" id="KW-0418">Kinase</keyword>
<evidence type="ECO:0000256" key="8">
    <source>
        <dbReference type="ARBA" id="ARBA00022741"/>
    </source>
</evidence>
<evidence type="ECO:0000256" key="15">
    <source>
        <dbReference type="RuleBase" id="RU004347"/>
    </source>
</evidence>
<dbReference type="GO" id="GO:0070814">
    <property type="term" value="P:hydrogen sulfide biosynthetic process"/>
    <property type="evidence" value="ECO:0007669"/>
    <property type="project" value="UniProtKB-UniRule"/>
</dbReference>
<dbReference type="EC" id="2.7.1.25" evidence="5 14"/>
<dbReference type="Proteomes" id="UP000006271">
    <property type="component" value="Unassembled WGS sequence"/>
</dbReference>
<dbReference type="GO" id="GO:0004020">
    <property type="term" value="F:adenylylsulfate kinase activity"/>
    <property type="evidence" value="ECO:0007669"/>
    <property type="project" value="UniProtKB-UniRule"/>
</dbReference>
<gene>
    <name evidence="14" type="primary">cysC</name>
    <name evidence="17" type="ORF">HMPREF1060_00532</name>
</gene>
<evidence type="ECO:0000256" key="9">
    <source>
        <dbReference type="ARBA" id="ARBA00022777"/>
    </source>
</evidence>
<dbReference type="EMBL" id="AGZQ01000002">
    <property type="protein sequence ID" value="EKN15894.1"/>
    <property type="molecule type" value="Genomic_DNA"/>
</dbReference>
<feature type="binding site" evidence="14">
    <location>
        <begin position="59"/>
        <end position="66"/>
    </location>
    <ligand>
        <name>ATP</name>
        <dbReference type="ChEBI" id="CHEBI:30616"/>
    </ligand>
</feature>
<evidence type="ECO:0000313" key="17">
    <source>
        <dbReference type="EMBL" id="EKN15894.1"/>
    </source>
</evidence>
<dbReference type="SUPFAM" id="SSF52540">
    <property type="entry name" value="P-loop containing nucleoside triphosphate hydrolases"/>
    <property type="match status" value="1"/>
</dbReference>
<dbReference type="CDD" id="cd02027">
    <property type="entry name" value="APSK"/>
    <property type="match status" value="1"/>
</dbReference>
<organism evidence="17 18">
    <name type="scientific">Parabacteroides merdae CL03T12C32</name>
    <dbReference type="NCBI Taxonomy" id="999420"/>
    <lineage>
        <taxon>Bacteria</taxon>
        <taxon>Pseudomonadati</taxon>
        <taxon>Bacteroidota</taxon>
        <taxon>Bacteroidia</taxon>
        <taxon>Bacteroidales</taxon>
        <taxon>Tannerellaceae</taxon>
        <taxon>Parabacteroides</taxon>
    </lineage>
</organism>
<dbReference type="GO" id="GO:0005524">
    <property type="term" value="F:ATP binding"/>
    <property type="evidence" value="ECO:0007669"/>
    <property type="project" value="UniProtKB-UniRule"/>
</dbReference>
<reference evidence="17 18" key="1">
    <citation type="submission" date="2012-02" db="EMBL/GenBank/DDBJ databases">
        <title>The Genome Sequence of Parabacteroides merdae CL03T12C32.</title>
        <authorList>
            <consortium name="The Broad Institute Genome Sequencing Platform"/>
            <person name="Earl A."/>
            <person name="Ward D."/>
            <person name="Feldgarden M."/>
            <person name="Gevers D."/>
            <person name="Zitomersky N.L."/>
            <person name="Coyne M.J."/>
            <person name="Comstock L.E."/>
            <person name="Young S.K."/>
            <person name="Zeng Q."/>
            <person name="Gargeya S."/>
            <person name="Fitzgerald M."/>
            <person name="Haas B."/>
            <person name="Abouelleil A."/>
            <person name="Alvarado L."/>
            <person name="Arachchi H.M."/>
            <person name="Berlin A."/>
            <person name="Chapman S.B."/>
            <person name="Gearin G."/>
            <person name="Goldberg J."/>
            <person name="Griggs A."/>
            <person name="Gujja S."/>
            <person name="Hansen M."/>
            <person name="Heiman D."/>
            <person name="Howarth C."/>
            <person name="Larimer J."/>
            <person name="Lui A."/>
            <person name="MacDonald P.J.P."/>
            <person name="McCowen C."/>
            <person name="Montmayeur A."/>
            <person name="Murphy C."/>
            <person name="Neiman D."/>
            <person name="Pearson M."/>
            <person name="Priest M."/>
            <person name="Roberts A."/>
            <person name="Saif S."/>
            <person name="Shea T."/>
            <person name="Sisk P."/>
            <person name="Stolte C."/>
            <person name="Sykes S."/>
            <person name="Wortman J."/>
            <person name="Nusbaum C."/>
            <person name="Birren B."/>
        </authorList>
    </citation>
    <scope>NUCLEOTIDE SEQUENCE [LARGE SCALE GENOMIC DNA]</scope>
    <source>
        <strain evidence="17 18">CL03T12C32</strain>
    </source>
</reference>
<comment type="pathway">
    <text evidence="3 14 15">Sulfur metabolism; hydrogen sulfide biosynthesis; sulfite from sulfate: step 2/3.</text>
</comment>
<comment type="caution">
    <text evidence="17">The sequence shown here is derived from an EMBL/GenBank/DDBJ whole genome shotgun (WGS) entry which is preliminary data.</text>
</comment>
<proteinExistence type="inferred from homology"/>
<comment type="function">
    <text evidence="2 14 15">Catalyzes the synthesis of activated sulfate.</text>
</comment>
<dbReference type="PANTHER" id="PTHR11055:SF1">
    <property type="entry name" value="PAPS SYNTHETASE, ISOFORM D"/>
    <property type="match status" value="1"/>
</dbReference>
<dbReference type="NCBIfam" id="TIGR00455">
    <property type="entry name" value="apsK"/>
    <property type="match status" value="1"/>
</dbReference>
<evidence type="ECO:0000256" key="12">
    <source>
        <dbReference type="ARBA" id="ARBA00031393"/>
    </source>
</evidence>
<keyword evidence="8 14" id="KW-0547">Nucleotide-binding</keyword>
<evidence type="ECO:0000256" key="1">
    <source>
        <dbReference type="ARBA" id="ARBA00001823"/>
    </source>
</evidence>
<dbReference type="InterPro" id="IPR002891">
    <property type="entry name" value="APS"/>
</dbReference>
<comment type="similarity">
    <text evidence="4 14 15">Belongs to the APS kinase family.</text>
</comment>
<accession>K5ZJJ7</accession>
<dbReference type="InterPro" id="IPR059117">
    <property type="entry name" value="APS_kinase_dom"/>
</dbReference>
<dbReference type="InterPro" id="IPR027417">
    <property type="entry name" value="P-loop_NTPase"/>
</dbReference>
<evidence type="ECO:0000256" key="3">
    <source>
        <dbReference type="ARBA" id="ARBA00004806"/>
    </source>
</evidence>
<dbReference type="PANTHER" id="PTHR11055">
    <property type="entry name" value="BIFUNCTIONAL 3'-PHOSPHOADENOSINE 5'-PHOSPHOSULFATE SYNTHASE"/>
    <property type="match status" value="1"/>
</dbReference>
<evidence type="ECO:0000256" key="10">
    <source>
        <dbReference type="ARBA" id="ARBA00022840"/>
    </source>
</evidence>
<evidence type="ECO:0000256" key="6">
    <source>
        <dbReference type="ARBA" id="ARBA00022553"/>
    </source>
</evidence>
<evidence type="ECO:0000256" key="13">
    <source>
        <dbReference type="ARBA" id="ARBA00031464"/>
    </source>
</evidence>
<comment type="catalytic activity">
    <reaction evidence="1 14 15">
        <text>adenosine 5'-phosphosulfate + ATP = 3'-phosphoadenylyl sulfate + ADP + H(+)</text>
        <dbReference type="Rhea" id="RHEA:24152"/>
        <dbReference type="ChEBI" id="CHEBI:15378"/>
        <dbReference type="ChEBI" id="CHEBI:30616"/>
        <dbReference type="ChEBI" id="CHEBI:58243"/>
        <dbReference type="ChEBI" id="CHEBI:58339"/>
        <dbReference type="ChEBI" id="CHEBI:456216"/>
        <dbReference type="EC" id="2.7.1.25"/>
    </reaction>
</comment>
<keyword evidence="7 14" id="KW-0808">Transferase</keyword>
<dbReference type="Pfam" id="PF01583">
    <property type="entry name" value="APS_kinase"/>
    <property type="match status" value="1"/>
</dbReference>
<dbReference type="Gene3D" id="3.40.50.300">
    <property type="entry name" value="P-loop containing nucleotide triphosphate hydrolases"/>
    <property type="match status" value="1"/>
</dbReference>
<feature type="domain" description="APS kinase" evidence="16">
    <location>
        <begin position="51"/>
        <end position="201"/>
    </location>
</feature>
<name>K5ZJJ7_9BACT</name>
<evidence type="ECO:0000256" key="7">
    <source>
        <dbReference type="ARBA" id="ARBA00022679"/>
    </source>
</evidence>
<evidence type="ECO:0000256" key="2">
    <source>
        <dbReference type="ARBA" id="ARBA00002632"/>
    </source>
</evidence>
<dbReference type="NCBIfam" id="NF003013">
    <property type="entry name" value="PRK03846.1"/>
    <property type="match status" value="1"/>
</dbReference>
<feature type="active site" description="Phosphoserine intermediate" evidence="14">
    <location>
        <position position="133"/>
    </location>
</feature>
<dbReference type="GO" id="GO:0000103">
    <property type="term" value="P:sulfate assimilation"/>
    <property type="evidence" value="ECO:0007669"/>
    <property type="project" value="UniProtKB-UniRule"/>
</dbReference>
<dbReference type="HOGENOM" id="CLU_046932_1_0_10"/>
<dbReference type="UniPathway" id="UPA00140">
    <property type="reaction ID" value="UER00205"/>
</dbReference>
<evidence type="ECO:0000256" key="14">
    <source>
        <dbReference type="HAMAP-Rule" id="MF_00065"/>
    </source>
</evidence>
<dbReference type="FunFam" id="3.40.50.300:FF:001219">
    <property type="entry name" value="Adenylyl-sulfate kinase"/>
    <property type="match status" value="1"/>
</dbReference>
<keyword evidence="6 14" id="KW-0597">Phosphoprotein</keyword>
<evidence type="ECO:0000256" key="4">
    <source>
        <dbReference type="ARBA" id="ARBA00007008"/>
    </source>
</evidence>